<dbReference type="EMBL" id="RJVG01000003">
    <property type="protein sequence ID" value="ROR29222.1"/>
    <property type="molecule type" value="Genomic_DNA"/>
</dbReference>
<evidence type="ECO:0008006" key="3">
    <source>
        <dbReference type="Google" id="ProtNLM"/>
    </source>
</evidence>
<dbReference type="SUPFAM" id="SSF52058">
    <property type="entry name" value="L domain-like"/>
    <property type="match status" value="1"/>
</dbReference>
<dbReference type="InterPro" id="IPR032675">
    <property type="entry name" value="LRR_dom_sf"/>
</dbReference>
<gene>
    <name evidence="1" type="ORF">EDD66_103158</name>
</gene>
<protein>
    <recommendedName>
        <fullName evidence="3">Leucine rich repeat (LRR) protein</fullName>
    </recommendedName>
</protein>
<reference evidence="1 2" key="1">
    <citation type="submission" date="2018-11" db="EMBL/GenBank/DDBJ databases">
        <title>Genomic Encyclopedia of Type Strains, Phase IV (KMG-IV): sequencing the most valuable type-strain genomes for metagenomic binning, comparative biology and taxonomic classification.</title>
        <authorList>
            <person name="Goeker M."/>
        </authorList>
    </citation>
    <scope>NUCLEOTIDE SEQUENCE [LARGE SCALE GENOMIC DNA]</scope>
    <source>
        <strain evidence="1 2">DSM 26537</strain>
    </source>
</reference>
<keyword evidence="2" id="KW-1185">Reference proteome</keyword>
<dbReference type="Gene3D" id="3.80.10.10">
    <property type="entry name" value="Ribonuclease Inhibitor"/>
    <property type="match status" value="1"/>
</dbReference>
<dbReference type="RefSeq" id="WP_123608673.1">
    <property type="nucleotide sequence ID" value="NZ_RJVG01000003.1"/>
</dbReference>
<evidence type="ECO:0000313" key="2">
    <source>
        <dbReference type="Proteomes" id="UP000273083"/>
    </source>
</evidence>
<proteinExistence type="predicted"/>
<sequence>MAVLTEEQIKGRYFKEIGGFPPDKIVTEVKDYKGEANLCVACTQLDYHYSERDKKRILAEWIDFFRTYTKALKALHFNSRVPQKLFDAACCQENLEELRFKWGAYSDLSALEDLTKLKFLYIGSGVGVRDITSLGKLKNLIVLYIENFKDIEDYSPLTALDQLEQLVISGPILGNTPIKDLEFLREMKSLLSIWIPNTTIMKKYTYKELANLRISLPNLYDVNDCIWRLDR</sequence>
<dbReference type="AlphaFoldDB" id="A0A3N1XVL2"/>
<comment type="caution">
    <text evidence="1">The sequence shown here is derived from an EMBL/GenBank/DDBJ whole genome shotgun (WGS) entry which is preliminary data.</text>
</comment>
<accession>A0A3N1XVL2</accession>
<dbReference type="Proteomes" id="UP000273083">
    <property type="component" value="Unassembled WGS sequence"/>
</dbReference>
<name>A0A3N1XVL2_9FIRM</name>
<evidence type="ECO:0000313" key="1">
    <source>
        <dbReference type="EMBL" id="ROR29222.1"/>
    </source>
</evidence>
<organism evidence="1 2">
    <name type="scientific">Mobilisporobacter senegalensis</name>
    <dbReference type="NCBI Taxonomy" id="1329262"/>
    <lineage>
        <taxon>Bacteria</taxon>
        <taxon>Bacillati</taxon>
        <taxon>Bacillota</taxon>
        <taxon>Clostridia</taxon>
        <taxon>Lachnospirales</taxon>
        <taxon>Lachnospiraceae</taxon>
        <taxon>Mobilisporobacter</taxon>
    </lineage>
</organism>
<dbReference type="OrthoDB" id="9769314at2"/>